<feature type="region of interest" description="Disordered" evidence="1">
    <location>
        <begin position="258"/>
        <end position="323"/>
    </location>
</feature>
<evidence type="ECO:0000256" key="1">
    <source>
        <dbReference type="SAM" id="MobiDB-lite"/>
    </source>
</evidence>
<evidence type="ECO:0000313" key="3">
    <source>
        <dbReference type="Proteomes" id="UP000821837"/>
    </source>
</evidence>
<feature type="compositionally biased region" description="Low complexity" evidence="1">
    <location>
        <begin position="258"/>
        <end position="270"/>
    </location>
</feature>
<dbReference type="Proteomes" id="UP000821837">
    <property type="component" value="Chromosome 1"/>
</dbReference>
<dbReference type="AlphaFoldDB" id="A0A9D4TAI4"/>
<accession>A0A9D4TAI4</accession>
<reference evidence="2" key="2">
    <citation type="submission" date="2021-09" db="EMBL/GenBank/DDBJ databases">
        <authorList>
            <person name="Jia N."/>
            <person name="Wang J."/>
            <person name="Shi W."/>
            <person name="Du L."/>
            <person name="Sun Y."/>
            <person name="Zhan W."/>
            <person name="Jiang J."/>
            <person name="Wang Q."/>
            <person name="Zhang B."/>
            <person name="Ji P."/>
            <person name="Sakyi L.B."/>
            <person name="Cui X."/>
            <person name="Yuan T."/>
            <person name="Jiang B."/>
            <person name="Yang W."/>
            <person name="Lam T.T.-Y."/>
            <person name="Chang Q."/>
            <person name="Ding S."/>
            <person name="Wang X."/>
            <person name="Zhu J."/>
            <person name="Ruan X."/>
            <person name="Zhao L."/>
            <person name="Wei J."/>
            <person name="Que T."/>
            <person name="Du C."/>
            <person name="Cheng J."/>
            <person name="Dai P."/>
            <person name="Han X."/>
            <person name="Huang E."/>
            <person name="Gao Y."/>
            <person name="Liu J."/>
            <person name="Shao H."/>
            <person name="Ye R."/>
            <person name="Li L."/>
            <person name="Wei W."/>
            <person name="Wang X."/>
            <person name="Wang C."/>
            <person name="Huo Q."/>
            <person name="Li W."/>
            <person name="Guo W."/>
            <person name="Chen H."/>
            <person name="Chen S."/>
            <person name="Zhou L."/>
            <person name="Zhou L."/>
            <person name="Ni X."/>
            <person name="Tian J."/>
            <person name="Zhou Y."/>
            <person name="Sheng Y."/>
            <person name="Liu T."/>
            <person name="Pan Y."/>
            <person name="Xia L."/>
            <person name="Li J."/>
            <person name="Zhao F."/>
            <person name="Cao W."/>
        </authorList>
    </citation>
    <scope>NUCLEOTIDE SEQUENCE</scope>
    <source>
        <strain evidence="2">Rsan-2018</strain>
        <tissue evidence="2">Larvae</tissue>
    </source>
</reference>
<sequence>MHDALIVQTWGGTSIKTVLYAESKMIAAVSRKAGNYKYSSFCLAAGSSAGLCRLPQGEQAKIVWRGSEHLDLQCGSRRQVLSTICSPGEAGLGGVLLRITRMRGREGNLPALGSVQSKLERTQLQGSLNLAPKLVPPHLPLPAPSVGFASRVDPPLFFFVFGLGSFSWPDLNRRRARLSAHKGRASRRRRCAGVTEDVSQLRRRPGPRHSRGRFQDTWGGRTERGRHPEQLAVSKPVSLSVVVWPGVQLSPRLPLQTRRAVPPSASCPPARSRRSQGRVNAADLVPRKARRPGGTGVRHSRSPHTYAGPASAPWDDGRDDNGTAEIWVTPMRRAATVTPDWAYDATVPPPAHAASLRRHE</sequence>
<name>A0A9D4TAI4_RHISA</name>
<organism evidence="2 3">
    <name type="scientific">Rhipicephalus sanguineus</name>
    <name type="common">Brown dog tick</name>
    <name type="synonym">Ixodes sanguineus</name>
    <dbReference type="NCBI Taxonomy" id="34632"/>
    <lineage>
        <taxon>Eukaryota</taxon>
        <taxon>Metazoa</taxon>
        <taxon>Ecdysozoa</taxon>
        <taxon>Arthropoda</taxon>
        <taxon>Chelicerata</taxon>
        <taxon>Arachnida</taxon>
        <taxon>Acari</taxon>
        <taxon>Parasitiformes</taxon>
        <taxon>Ixodida</taxon>
        <taxon>Ixodoidea</taxon>
        <taxon>Ixodidae</taxon>
        <taxon>Rhipicephalinae</taxon>
        <taxon>Rhipicephalus</taxon>
        <taxon>Rhipicephalus</taxon>
    </lineage>
</organism>
<feature type="region of interest" description="Disordered" evidence="1">
    <location>
        <begin position="189"/>
        <end position="224"/>
    </location>
</feature>
<reference evidence="2" key="1">
    <citation type="journal article" date="2020" name="Cell">
        <title>Large-Scale Comparative Analyses of Tick Genomes Elucidate Their Genetic Diversity and Vector Capacities.</title>
        <authorList>
            <consortium name="Tick Genome and Microbiome Consortium (TIGMIC)"/>
            <person name="Jia N."/>
            <person name="Wang J."/>
            <person name="Shi W."/>
            <person name="Du L."/>
            <person name="Sun Y."/>
            <person name="Zhan W."/>
            <person name="Jiang J.F."/>
            <person name="Wang Q."/>
            <person name="Zhang B."/>
            <person name="Ji P."/>
            <person name="Bell-Sakyi L."/>
            <person name="Cui X.M."/>
            <person name="Yuan T.T."/>
            <person name="Jiang B.G."/>
            <person name="Yang W.F."/>
            <person name="Lam T.T."/>
            <person name="Chang Q.C."/>
            <person name="Ding S.J."/>
            <person name="Wang X.J."/>
            <person name="Zhu J.G."/>
            <person name="Ruan X.D."/>
            <person name="Zhao L."/>
            <person name="Wei J.T."/>
            <person name="Ye R.Z."/>
            <person name="Que T.C."/>
            <person name="Du C.H."/>
            <person name="Zhou Y.H."/>
            <person name="Cheng J.X."/>
            <person name="Dai P.F."/>
            <person name="Guo W.B."/>
            <person name="Han X.H."/>
            <person name="Huang E.J."/>
            <person name="Li L.F."/>
            <person name="Wei W."/>
            <person name="Gao Y.C."/>
            <person name="Liu J.Z."/>
            <person name="Shao H.Z."/>
            <person name="Wang X."/>
            <person name="Wang C.C."/>
            <person name="Yang T.C."/>
            <person name="Huo Q.B."/>
            <person name="Li W."/>
            <person name="Chen H.Y."/>
            <person name="Chen S.E."/>
            <person name="Zhou L.G."/>
            <person name="Ni X.B."/>
            <person name="Tian J.H."/>
            <person name="Sheng Y."/>
            <person name="Liu T."/>
            <person name="Pan Y.S."/>
            <person name="Xia L.Y."/>
            <person name="Li J."/>
            <person name="Zhao F."/>
            <person name="Cao W.C."/>
        </authorList>
    </citation>
    <scope>NUCLEOTIDE SEQUENCE</scope>
    <source>
        <strain evidence="2">Rsan-2018</strain>
    </source>
</reference>
<protein>
    <submittedName>
        <fullName evidence="2">Uncharacterized protein</fullName>
    </submittedName>
</protein>
<keyword evidence="3" id="KW-1185">Reference proteome</keyword>
<evidence type="ECO:0000313" key="2">
    <source>
        <dbReference type="EMBL" id="KAH7983796.1"/>
    </source>
</evidence>
<comment type="caution">
    <text evidence="2">The sequence shown here is derived from an EMBL/GenBank/DDBJ whole genome shotgun (WGS) entry which is preliminary data.</text>
</comment>
<proteinExistence type="predicted"/>
<gene>
    <name evidence="2" type="ORF">HPB52_014540</name>
</gene>
<dbReference type="EMBL" id="JABSTV010001245">
    <property type="protein sequence ID" value="KAH7983796.1"/>
    <property type="molecule type" value="Genomic_DNA"/>
</dbReference>
<feature type="compositionally biased region" description="Basic residues" evidence="1">
    <location>
        <begin position="201"/>
        <end position="212"/>
    </location>
</feature>